<evidence type="ECO:0000313" key="1">
    <source>
        <dbReference type="EMBL" id="KAG5393358.1"/>
    </source>
</evidence>
<sequence>FLIKLYSSSTHLKVDLSNLPLIFSSFKPFERFWICRFFRSGFDMQAFHIWKTSGTTYLTKCTRRLPGSFPDDFQEVFQTTSISVFGLPGSRLGFLKVFWTSWKSYGLPGSLLTKSSSISSGVQVIIFLSHCNKISMCRTFTQNPECGEKVREILCLVHKNGERRRSFKLVVHGGWGIDDNGNLVIT</sequence>
<evidence type="ECO:0000313" key="2">
    <source>
        <dbReference type="Proteomes" id="UP000823674"/>
    </source>
</evidence>
<organism evidence="1 2">
    <name type="scientific">Brassica rapa subsp. trilocularis</name>
    <dbReference type="NCBI Taxonomy" id="1813537"/>
    <lineage>
        <taxon>Eukaryota</taxon>
        <taxon>Viridiplantae</taxon>
        <taxon>Streptophyta</taxon>
        <taxon>Embryophyta</taxon>
        <taxon>Tracheophyta</taxon>
        <taxon>Spermatophyta</taxon>
        <taxon>Magnoliopsida</taxon>
        <taxon>eudicotyledons</taxon>
        <taxon>Gunneridae</taxon>
        <taxon>Pentapetalae</taxon>
        <taxon>rosids</taxon>
        <taxon>malvids</taxon>
        <taxon>Brassicales</taxon>
        <taxon>Brassicaceae</taxon>
        <taxon>Brassiceae</taxon>
        <taxon>Brassica</taxon>
    </lineage>
</organism>
<name>A0ABQ7M5P0_BRACM</name>
<dbReference type="EMBL" id="JADBGQ010000006">
    <property type="protein sequence ID" value="KAG5393358.1"/>
    <property type="molecule type" value="Genomic_DNA"/>
</dbReference>
<proteinExistence type="predicted"/>
<dbReference type="Proteomes" id="UP000823674">
    <property type="component" value="Chromosome A06"/>
</dbReference>
<gene>
    <name evidence="1" type="primary">A06g504930.1_BraROA</name>
    <name evidence="1" type="ORF">IGI04_023321</name>
</gene>
<comment type="caution">
    <text evidence="1">The sequence shown here is derived from an EMBL/GenBank/DDBJ whole genome shotgun (WGS) entry which is preliminary data.</text>
</comment>
<reference evidence="1 2" key="1">
    <citation type="submission" date="2021-03" db="EMBL/GenBank/DDBJ databases">
        <authorList>
            <person name="King G.J."/>
            <person name="Bancroft I."/>
            <person name="Baten A."/>
            <person name="Bloomfield J."/>
            <person name="Borpatragohain P."/>
            <person name="He Z."/>
            <person name="Irish N."/>
            <person name="Irwin J."/>
            <person name="Liu K."/>
            <person name="Mauleon R.P."/>
            <person name="Moore J."/>
            <person name="Morris R."/>
            <person name="Ostergaard L."/>
            <person name="Wang B."/>
            <person name="Wells R."/>
        </authorList>
    </citation>
    <scope>NUCLEOTIDE SEQUENCE [LARGE SCALE GENOMIC DNA]</scope>
    <source>
        <strain evidence="1">R-o-18</strain>
        <tissue evidence="1">Leaf</tissue>
    </source>
</reference>
<protein>
    <submittedName>
        <fullName evidence="1">Uncharacterized protein</fullName>
    </submittedName>
</protein>
<feature type="non-terminal residue" evidence="1">
    <location>
        <position position="1"/>
    </location>
</feature>
<keyword evidence="2" id="KW-1185">Reference proteome</keyword>
<accession>A0ABQ7M5P0</accession>